<evidence type="ECO:0000256" key="1">
    <source>
        <dbReference type="ARBA" id="ARBA00004496"/>
    </source>
</evidence>
<comment type="catalytic activity">
    <reaction evidence="8 9">
        <text>L-threonine + hydrogencarbonate + ATP = L-threonylcarbamoyladenylate + diphosphate + H2O</text>
        <dbReference type="Rhea" id="RHEA:36407"/>
        <dbReference type="ChEBI" id="CHEBI:15377"/>
        <dbReference type="ChEBI" id="CHEBI:17544"/>
        <dbReference type="ChEBI" id="CHEBI:30616"/>
        <dbReference type="ChEBI" id="CHEBI:33019"/>
        <dbReference type="ChEBI" id="CHEBI:57926"/>
        <dbReference type="ChEBI" id="CHEBI:73682"/>
        <dbReference type="EC" id="2.7.7.87"/>
    </reaction>
</comment>
<name>A0A369ZEW0_HAEPH</name>
<proteinExistence type="inferred from homology"/>
<dbReference type="SUPFAM" id="SSF55821">
    <property type="entry name" value="YrdC/RibB"/>
    <property type="match status" value="1"/>
</dbReference>
<dbReference type="Gene3D" id="3.90.870.10">
    <property type="entry name" value="DHBP synthase"/>
    <property type="match status" value="1"/>
</dbReference>
<evidence type="ECO:0000256" key="6">
    <source>
        <dbReference type="ARBA" id="ARBA00022741"/>
    </source>
</evidence>
<keyword evidence="7 9" id="KW-0067">ATP-binding</keyword>
<comment type="caution">
    <text evidence="11">The sequence shown here is derived from an EMBL/GenBank/DDBJ whole genome shotgun (WGS) entry which is preliminary data.</text>
</comment>
<organism evidence="11 12">
    <name type="scientific">Haemophilus parahaemolyticus</name>
    <dbReference type="NCBI Taxonomy" id="735"/>
    <lineage>
        <taxon>Bacteria</taxon>
        <taxon>Pseudomonadati</taxon>
        <taxon>Pseudomonadota</taxon>
        <taxon>Gammaproteobacteria</taxon>
        <taxon>Pasteurellales</taxon>
        <taxon>Pasteurellaceae</taxon>
        <taxon>Haemophilus</taxon>
    </lineage>
</organism>
<dbReference type="GO" id="GO:0005524">
    <property type="term" value="F:ATP binding"/>
    <property type="evidence" value="ECO:0007669"/>
    <property type="project" value="UniProtKB-UniRule"/>
</dbReference>
<evidence type="ECO:0000256" key="2">
    <source>
        <dbReference type="ARBA" id="ARBA00022490"/>
    </source>
</evidence>
<dbReference type="GO" id="GO:0061710">
    <property type="term" value="F:L-threonylcarbamoyladenylate synthase"/>
    <property type="evidence" value="ECO:0007669"/>
    <property type="project" value="UniProtKB-EC"/>
</dbReference>
<dbReference type="GO" id="GO:0000049">
    <property type="term" value="F:tRNA binding"/>
    <property type="evidence" value="ECO:0007669"/>
    <property type="project" value="TreeGrafter"/>
</dbReference>
<dbReference type="GO" id="GO:0005737">
    <property type="term" value="C:cytoplasm"/>
    <property type="evidence" value="ECO:0007669"/>
    <property type="project" value="UniProtKB-SubCell"/>
</dbReference>
<evidence type="ECO:0000313" key="11">
    <source>
        <dbReference type="EMBL" id="RDF05243.1"/>
    </source>
</evidence>
<dbReference type="EMBL" id="QEQD01000002">
    <property type="protein sequence ID" value="RDF05243.1"/>
    <property type="molecule type" value="Genomic_DNA"/>
</dbReference>
<dbReference type="InterPro" id="IPR050156">
    <property type="entry name" value="TC-AMP_synthase_SUA5"/>
</dbReference>
<reference evidence="11 12" key="1">
    <citation type="submission" date="2018-05" db="EMBL/GenBank/DDBJ databases">
        <title>Draft Genome Sequences for a Diverse set of 7 Haemophilus Species.</title>
        <authorList>
            <person name="Nichols M."/>
            <person name="Topaz N."/>
            <person name="Wang X."/>
            <person name="Wang X."/>
            <person name="Boxrud D."/>
        </authorList>
    </citation>
    <scope>NUCLEOTIDE SEQUENCE [LARGE SCALE GENOMIC DNA]</scope>
    <source>
        <strain evidence="11 12">C2010039593</strain>
    </source>
</reference>
<keyword evidence="4 9" id="KW-0819">tRNA processing</keyword>
<feature type="domain" description="YrdC-like" evidence="10">
    <location>
        <begin position="1"/>
        <end position="184"/>
    </location>
</feature>
<comment type="similarity">
    <text evidence="9">Belongs to the SUA5 family. TsaC subfamily.</text>
</comment>
<dbReference type="AlphaFoldDB" id="A0A369ZEW0"/>
<evidence type="ECO:0000256" key="5">
    <source>
        <dbReference type="ARBA" id="ARBA00022695"/>
    </source>
</evidence>
<evidence type="ECO:0000313" key="12">
    <source>
        <dbReference type="Proteomes" id="UP000253999"/>
    </source>
</evidence>
<keyword evidence="5 9" id="KW-0548">Nucleotidyltransferase</keyword>
<keyword evidence="6 9" id="KW-0547">Nucleotide-binding</keyword>
<dbReference type="HAMAP" id="MF_01852">
    <property type="entry name" value="TsaC"/>
    <property type="match status" value="1"/>
</dbReference>
<dbReference type="InterPro" id="IPR017945">
    <property type="entry name" value="DHBP_synth_RibB-like_a/b_dom"/>
</dbReference>
<dbReference type="PANTHER" id="PTHR17490">
    <property type="entry name" value="SUA5"/>
    <property type="match status" value="1"/>
</dbReference>
<evidence type="ECO:0000256" key="9">
    <source>
        <dbReference type="HAMAP-Rule" id="MF_01852"/>
    </source>
</evidence>
<dbReference type="Pfam" id="PF01300">
    <property type="entry name" value="Sua5_yciO_yrdC"/>
    <property type="match status" value="1"/>
</dbReference>
<protein>
    <recommendedName>
        <fullName evidence="9">Threonylcarbamoyl-AMP synthase</fullName>
        <shortName evidence="9">TC-AMP synthase</shortName>
        <ecNumber evidence="9">2.7.7.87</ecNumber>
    </recommendedName>
    <alternativeName>
        <fullName evidence="9">L-threonylcarbamoyladenylate synthase</fullName>
    </alternativeName>
    <alternativeName>
        <fullName evidence="9">t(6)A37 threonylcarbamoyladenosine biosynthesis protein TsaC</fullName>
    </alternativeName>
    <alternativeName>
        <fullName evidence="9">tRNA threonylcarbamoyladenosine biosynthesis protein TsaC</fullName>
    </alternativeName>
</protein>
<dbReference type="InterPro" id="IPR006070">
    <property type="entry name" value="Sua5-like_dom"/>
</dbReference>
<dbReference type="PROSITE" id="PS51163">
    <property type="entry name" value="YRDC"/>
    <property type="match status" value="1"/>
</dbReference>
<gene>
    <name evidence="9" type="primary">tsaC</name>
    <name evidence="11" type="ORF">DPV98_02170</name>
</gene>
<dbReference type="STRING" id="735.B0185_06325"/>
<dbReference type="GO" id="GO:0002949">
    <property type="term" value="P:tRNA threonylcarbamoyladenosine modification"/>
    <property type="evidence" value="ECO:0007669"/>
    <property type="project" value="UniProtKB-UniRule"/>
</dbReference>
<dbReference type="Proteomes" id="UP000253999">
    <property type="component" value="Unassembled WGS sequence"/>
</dbReference>
<evidence type="ECO:0000256" key="7">
    <source>
        <dbReference type="ARBA" id="ARBA00022840"/>
    </source>
</evidence>
<comment type="function">
    <text evidence="9">Required for the formation of a threonylcarbamoyl group on adenosine at position 37 (t(6)A37) in tRNAs that read codons beginning with adenine. Catalyzes the conversion of L-threonine, HCO(3)(-)/CO(2) and ATP to give threonylcarbamoyl-AMP (TC-AMP) as the acyladenylate intermediate, with the release of diphosphate.</text>
</comment>
<dbReference type="GO" id="GO:0006450">
    <property type="term" value="P:regulation of translational fidelity"/>
    <property type="evidence" value="ECO:0007669"/>
    <property type="project" value="TreeGrafter"/>
</dbReference>
<dbReference type="PANTHER" id="PTHR17490:SF18">
    <property type="entry name" value="THREONYLCARBAMOYL-AMP SYNTHASE"/>
    <property type="match status" value="1"/>
</dbReference>
<dbReference type="RefSeq" id="WP_111312463.1">
    <property type="nucleotide sequence ID" value="NZ_CAUPAH010000006.1"/>
</dbReference>
<evidence type="ECO:0000256" key="8">
    <source>
        <dbReference type="ARBA" id="ARBA00048366"/>
    </source>
</evidence>
<evidence type="ECO:0000259" key="10">
    <source>
        <dbReference type="PROSITE" id="PS51163"/>
    </source>
</evidence>
<keyword evidence="3 9" id="KW-0808">Transferase</keyword>
<dbReference type="GO" id="GO:0003725">
    <property type="term" value="F:double-stranded RNA binding"/>
    <property type="evidence" value="ECO:0007669"/>
    <property type="project" value="InterPro"/>
</dbReference>
<keyword evidence="2 9" id="KW-0963">Cytoplasm</keyword>
<sequence length="184" mass="20510">MNNLQKIIEKFQQNEVIAYPTEAVFGLGCNPNSEQAVRKLLALKKREERKGLILIAPTVELLLPYLDETKLSNNEWQRFGKISSQAITWIMPAKPNLPRFLTGQFNSIAMRLCRTPAVEALCLATQSAITSTSANISGLLPCRTSGQVYAQFGKDFPVLEAETEGRINPSEIRDIFTQQVLRAG</sequence>
<dbReference type="InterPro" id="IPR023535">
    <property type="entry name" value="TC-AMP_synthase"/>
</dbReference>
<evidence type="ECO:0000256" key="4">
    <source>
        <dbReference type="ARBA" id="ARBA00022694"/>
    </source>
</evidence>
<comment type="subcellular location">
    <subcellularLocation>
        <location evidence="1 9">Cytoplasm</location>
    </subcellularLocation>
</comment>
<evidence type="ECO:0000256" key="3">
    <source>
        <dbReference type="ARBA" id="ARBA00022679"/>
    </source>
</evidence>
<accession>A0A369ZEW0</accession>
<dbReference type="EC" id="2.7.7.87" evidence="9"/>